<comment type="catalytic activity">
    <reaction evidence="1">
        <text>2-dehydro-3-deoxy-6-phospho-D-gluconate = D-glyceraldehyde 3-phosphate + pyruvate</text>
        <dbReference type="Rhea" id="RHEA:17089"/>
        <dbReference type="ChEBI" id="CHEBI:15361"/>
        <dbReference type="ChEBI" id="CHEBI:57569"/>
        <dbReference type="ChEBI" id="CHEBI:59776"/>
        <dbReference type="EC" id="4.1.2.14"/>
    </reaction>
</comment>
<dbReference type="InterPro" id="IPR031337">
    <property type="entry name" value="KDPG/KHG_AS_1"/>
</dbReference>
<dbReference type="EC" id="4.1.2.14" evidence="5"/>
<evidence type="ECO:0000256" key="6">
    <source>
        <dbReference type="ARBA" id="ARBA00023239"/>
    </source>
</evidence>
<evidence type="ECO:0000256" key="3">
    <source>
        <dbReference type="ARBA" id="ARBA00006906"/>
    </source>
</evidence>
<keyword evidence="7" id="KW-0119">Carbohydrate metabolism</keyword>
<protein>
    <recommendedName>
        <fullName evidence="5">2-dehydro-3-deoxy-phosphogluconate aldolase</fullName>
        <ecNumber evidence="5">4.1.2.14</ecNumber>
    </recommendedName>
</protein>
<evidence type="ECO:0000313" key="8">
    <source>
        <dbReference type="EMBL" id="MDI9238467.1"/>
    </source>
</evidence>
<evidence type="ECO:0000256" key="4">
    <source>
        <dbReference type="ARBA" id="ARBA00011233"/>
    </source>
</evidence>
<keyword evidence="9" id="KW-1185">Reference proteome</keyword>
<dbReference type="NCBIfam" id="TIGR01182">
    <property type="entry name" value="eda"/>
    <property type="match status" value="1"/>
</dbReference>
<accession>A0ABT6XEA5</accession>
<organism evidence="8 9">
    <name type="scientific">Lysobacter stagni</name>
    <dbReference type="NCBI Taxonomy" id="3045172"/>
    <lineage>
        <taxon>Bacteria</taxon>
        <taxon>Pseudomonadati</taxon>
        <taxon>Pseudomonadota</taxon>
        <taxon>Gammaproteobacteria</taxon>
        <taxon>Lysobacterales</taxon>
        <taxon>Lysobacteraceae</taxon>
        <taxon>Lysobacter</taxon>
    </lineage>
</organism>
<gene>
    <name evidence="8" type="primary">eda</name>
    <name evidence="8" type="ORF">QLQ15_06015</name>
</gene>
<comment type="subunit">
    <text evidence="4">Homotrimer.</text>
</comment>
<evidence type="ECO:0000256" key="1">
    <source>
        <dbReference type="ARBA" id="ARBA00000654"/>
    </source>
</evidence>
<dbReference type="RefSeq" id="WP_283211925.1">
    <property type="nucleotide sequence ID" value="NZ_JASGBI010000001.1"/>
</dbReference>
<dbReference type="GO" id="GO:0008700">
    <property type="term" value="F:(R,S)-4-hydroxy-2-oxoglutarate aldolase activity"/>
    <property type="evidence" value="ECO:0007669"/>
    <property type="project" value="UniProtKB-EC"/>
</dbReference>
<comment type="similarity">
    <text evidence="3">Belongs to the KHG/KDPG aldolase family.</text>
</comment>
<dbReference type="PANTHER" id="PTHR30246">
    <property type="entry name" value="2-KETO-3-DEOXY-6-PHOSPHOGLUCONATE ALDOLASE"/>
    <property type="match status" value="1"/>
</dbReference>
<proteinExistence type="inferred from homology"/>
<dbReference type="EMBL" id="JASGBI010000001">
    <property type="protein sequence ID" value="MDI9238467.1"/>
    <property type="molecule type" value="Genomic_DNA"/>
</dbReference>
<dbReference type="InterPro" id="IPR000887">
    <property type="entry name" value="Aldlse_KDPG_KHG"/>
</dbReference>
<dbReference type="InterPro" id="IPR013785">
    <property type="entry name" value="Aldolase_TIM"/>
</dbReference>
<evidence type="ECO:0000313" key="9">
    <source>
        <dbReference type="Proteomes" id="UP001321580"/>
    </source>
</evidence>
<dbReference type="SUPFAM" id="SSF51569">
    <property type="entry name" value="Aldolase"/>
    <property type="match status" value="1"/>
</dbReference>
<dbReference type="PROSITE" id="PS00159">
    <property type="entry name" value="ALDOLASE_KDPG_KHG_1"/>
    <property type="match status" value="1"/>
</dbReference>
<keyword evidence="6 8" id="KW-0456">Lyase</keyword>
<dbReference type="PANTHER" id="PTHR30246:SF1">
    <property type="entry name" value="2-DEHYDRO-3-DEOXY-6-PHOSPHOGALACTONATE ALDOLASE-RELATED"/>
    <property type="match status" value="1"/>
</dbReference>
<dbReference type="GO" id="GO:0008675">
    <property type="term" value="F:2-dehydro-3-deoxy-phosphogluconate aldolase activity"/>
    <property type="evidence" value="ECO:0007669"/>
    <property type="project" value="UniProtKB-EC"/>
</dbReference>
<reference evidence="8 9" key="1">
    <citation type="submission" date="2023-05" db="EMBL/GenBank/DDBJ databases">
        <title>Lysobacter sp. strain LF1 Genome sequencing and assembly.</title>
        <authorList>
            <person name="Jung Y."/>
        </authorList>
    </citation>
    <scope>NUCLEOTIDE SEQUENCE [LARGE SCALE GENOMIC DNA]</scope>
    <source>
        <strain evidence="8 9">LF1</strain>
    </source>
</reference>
<sequence length="211" mass="21477">MSAVDAVALLSGHRVMPVYTPGGVDEAVSTARALLAGGVGAIEVTLRTEVAMDAIAAIAREVPGMKVGAGTVLDPAQMRQAQAAGATFAVSPGSSPELLRAAVDLGIAYLPGVATGSEVMAALAAGHRLLKVFPAQAINALELIQAWRGPFGHARFCPTGGIDATLAREYLRQPNVACLGGSWLTPADALRTGDWARIEGLAREAVALSGA</sequence>
<dbReference type="Pfam" id="PF01081">
    <property type="entry name" value="Aldolase"/>
    <property type="match status" value="1"/>
</dbReference>
<dbReference type="CDD" id="cd00452">
    <property type="entry name" value="KDPG_aldolase"/>
    <property type="match status" value="1"/>
</dbReference>
<name>A0ABT6XEA5_9GAMM</name>
<evidence type="ECO:0000256" key="2">
    <source>
        <dbReference type="ARBA" id="ARBA00004736"/>
    </source>
</evidence>
<comment type="caution">
    <text evidence="8">The sequence shown here is derived from an EMBL/GenBank/DDBJ whole genome shotgun (WGS) entry which is preliminary data.</text>
</comment>
<evidence type="ECO:0000256" key="7">
    <source>
        <dbReference type="ARBA" id="ARBA00023277"/>
    </source>
</evidence>
<comment type="pathway">
    <text evidence="2">Carbohydrate acid metabolism; 2-dehydro-3-deoxy-D-gluconate degradation; D-glyceraldehyde 3-phosphate and pyruvate from 2-dehydro-3-deoxy-D-gluconate: step 2/2.</text>
</comment>
<dbReference type="Proteomes" id="UP001321580">
    <property type="component" value="Unassembled WGS sequence"/>
</dbReference>
<dbReference type="Gene3D" id="3.20.20.70">
    <property type="entry name" value="Aldolase class I"/>
    <property type="match status" value="1"/>
</dbReference>
<evidence type="ECO:0000256" key="5">
    <source>
        <dbReference type="ARBA" id="ARBA00013063"/>
    </source>
</evidence>